<proteinExistence type="predicted"/>
<sequence length="253" mass="28117">MLLSTPTPKVSPDDEDSQEPLEFEEEEDDDEDPRRDMGAGIGKPLAACGNMMDEVVHVLHVMAASFGMDVPSFVDALSWGDDANIISGGTRQVPAEVVDHVAALEPVFMSPADGGTSEEELTTAVFSETSMLAHQHAPLLLQHNGRKMLIRISQKIELITLSMLSYARDHHRNRFQEILTFYFKFRGMTAKGFNTVHALRLVMNHKWTCNVVEQMSARAMEEVKRLIDYSPGYSHASDYINGQIVLAAMLSPP</sequence>
<comment type="caution">
    <text evidence="2">The sequence shown here is derived from an EMBL/GenBank/DDBJ whole genome shotgun (WGS) entry which is preliminary data.</text>
</comment>
<dbReference type="OrthoDB" id="3251235at2759"/>
<reference evidence="2" key="1">
    <citation type="submission" date="2018-04" db="EMBL/GenBank/DDBJ databases">
        <title>Whole genome sequencing of Hypsizygus marmoreus.</title>
        <authorList>
            <person name="Choi I.-G."/>
            <person name="Min B."/>
            <person name="Kim J.-G."/>
            <person name="Kim S."/>
            <person name="Oh Y.-L."/>
            <person name="Kong W.-S."/>
            <person name="Park H."/>
            <person name="Jeong J."/>
            <person name="Song E.-S."/>
        </authorList>
    </citation>
    <scope>NUCLEOTIDE SEQUENCE [LARGE SCALE GENOMIC DNA]</scope>
    <source>
        <strain evidence="2">51987-8</strain>
    </source>
</reference>
<dbReference type="Proteomes" id="UP000076154">
    <property type="component" value="Unassembled WGS sequence"/>
</dbReference>
<feature type="compositionally biased region" description="Acidic residues" evidence="1">
    <location>
        <begin position="13"/>
        <end position="31"/>
    </location>
</feature>
<dbReference type="InParanoid" id="A0A369KAV7"/>
<dbReference type="AlphaFoldDB" id="A0A369KAV7"/>
<keyword evidence="3" id="KW-1185">Reference proteome</keyword>
<dbReference type="STRING" id="39966.A0A369KAV7"/>
<evidence type="ECO:0000313" key="3">
    <source>
        <dbReference type="Proteomes" id="UP000076154"/>
    </source>
</evidence>
<name>A0A369KAV7_HYPMA</name>
<organism evidence="2 3">
    <name type="scientific">Hypsizygus marmoreus</name>
    <name type="common">White beech mushroom</name>
    <name type="synonym">Agaricus marmoreus</name>
    <dbReference type="NCBI Taxonomy" id="39966"/>
    <lineage>
        <taxon>Eukaryota</taxon>
        <taxon>Fungi</taxon>
        <taxon>Dikarya</taxon>
        <taxon>Basidiomycota</taxon>
        <taxon>Agaricomycotina</taxon>
        <taxon>Agaricomycetes</taxon>
        <taxon>Agaricomycetidae</taxon>
        <taxon>Agaricales</taxon>
        <taxon>Tricholomatineae</taxon>
        <taxon>Lyophyllaceae</taxon>
        <taxon>Hypsizygus</taxon>
    </lineage>
</organism>
<feature type="region of interest" description="Disordered" evidence="1">
    <location>
        <begin position="1"/>
        <end position="41"/>
    </location>
</feature>
<accession>A0A369KAV7</accession>
<evidence type="ECO:0000313" key="2">
    <source>
        <dbReference type="EMBL" id="RDB30580.1"/>
    </source>
</evidence>
<protein>
    <submittedName>
        <fullName evidence="2">Uncharacterized protein</fullName>
    </submittedName>
</protein>
<gene>
    <name evidence="2" type="ORF">Hypma_007100</name>
</gene>
<evidence type="ECO:0000256" key="1">
    <source>
        <dbReference type="SAM" id="MobiDB-lite"/>
    </source>
</evidence>
<dbReference type="EMBL" id="LUEZ02000005">
    <property type="protein sequence ID" value="RDB30580.1"/>
    <property type="molecule type" value="Genomic_DNA"/>
</dbReference>